<dbReference type="KEGG" id="ptkz:JDV02_009799"/>
<feature type="compositionally biased region" description="Basic residues" evidence="1">
    <location>
        <begin position="97"/>
        <end position="106"/>
    </location>
</feature>
<feature type="compositionally biased region" description="Basic and acidic residues" evidence="1">
    <location>
        <begin position="62"/>
        <end position="71"/>
    </location>
</feature>
<accession>A0A9Q8VGK9</accession>
<evidence type="ECO:0000313" key="2">
    <source>
        <dbReference type="EMBL" id="UNI24019.1"/>
    </source>
</evidence>
<dbReference type="AlphaFoldDB" id="A0A9Q8VGK9"/>
<organism evidence="2 3">
    <name type="scientific">Purpureocillium takamizusanense</name>
    <dbReference type="NCBI Taxonomy" id="2060973"/>
    <lineage>
        <taxon>Eukaryota</taxon>
        <taxon>Fungi</taxon>
        <taxon>Dikarya</taxon>
        <taxon>Ascomycota</taxon>
        <taxon>Pezizomycotina</taxon>
        <taxon>Sordariomycetes</taxon>
        <taxon>Hypocreomycetidae</taxon>
        <taxon>Hypocreales</taxon>
        <taxon>Ophiocordycipitaceae</taxon>
        <taxon>Purpureocillium</taxon>
    </lineage>
</organism>
<feature type="compositionally biased region" description="Polar residues" evidence="1">
    <location>
        <begin position="81"/>
        <end position="93"/>
    </location>
</feature>
<name>A0A9Q8VGK9_9HYPO</name>
<gene>
    <name evidence="2" type="ORF">JDV02_009799</name>
</gene>
<feature type="region of interest" description="Disordered" evidence="1">
    <location>
        <begin position="62"/>
        <end position="106"/>
    </location>
</feature>
<keyword evidence="3" id="KW-1185">Reference proteome</keyword>
<reference evidence="2" key="1">
    <citation type="submission" date="2021-11" db="EMBL/GenBank/DDBJ databases">
        <title>Purpureocillium_takamizusanense_genome.</title>
        <authorList>
            <person name="Nguyen N.-H."/>
        </authorList>
    </citation>
    <scope>NUCLEOTIDE SEQUENCE</scope>
    <source>
        <strain evidence="2">PT3</strain>
    </source>
</reference>
<sequence>MSQLSVPRSQEWPLSSLPSTHLASYSISSRAHQPSESELAQVAQLSSRVNYPYDRLGSIHLDRNKERENTHEQMPALPSFQALQRSVDQPQLEKSSRGNRRSRHFK</sequence>
<dbReference type="Proteomes" id="UP000829364">
    <property type="component" value="Chromosome 10"/>
</dbReference>
<dbReference type="EMBL" id="CP086363">
    <property type="protein sequence ID" value="UNI24019.1"/>
    <property type="molecule type" value="Genomic_DNA"/>
</dbReference>
<dbReference type="GeneID" id="72071744"/>
<proteinExistence type="predicted"/>
<dbReference type="RefSeq" id="XP_047847500.1">
    <property type="nucleotide sequence ID" value="XM_047991488.1"/>
</dbReference>
<evidence type="ECO:0000256" key="1">
    <source>
        <dbReference type="SAM" id="MobiDB-lite"/>
    </source>
</evidence>
<evidence type="ECO:0000313" key="3">
    <source>
        <dbReference type="Proteomes" id="UP000829364"/>
    </source>
</evidence>
<protein>
    <submittedName>
        <fullName evidence="2">Uncharacterized protein</fullName>
    </submittedName>
</protein>